<dbReference type="EMBL" id="VMBF01000002">
    <property type="protein sequence ID" value="TSJ80487.1"/>
    <property type="molecule type" value="Genomic_DNA"/>
</dbReference>
<evidence type="ECO:0000259" key="1">
    <source>
        <dbReference type="PROSITE" id="PS50093"/>
    </source>
</evidence>
<evidence type="ECO:0000313" key="2">
    <source>
        <dbReference type="EMBL" id="KAA5826449.1"/>
    </source>
</evidence>
<dbReference type="InterPro" id="IPR013783">
    <property type="entry name" value="Ig-like_fold"/>
</dbReference>
<dbReference type="OrthoDB" id="1491481at2"/>
<dbReference type="SUPFAM" id="SSF49785">
    <property type="entry name" value="Galactose-binding domain-like"/>
    <property type="match status" value="2"/>
</dbReference>
<accession>A0A5M7BAQ4</accession>
<organism evidence="2 5">
    <name type="scientific">Algibacter amylolyticus</name>
    <dbReference type="NCBI Taxonomy" id="1608400"/>
    <lineage>
        <taxon>Bacteria</taxon>
        <taxon>Pseudomonadati</taxon>
        <taxon>Bacteroidota</taxon>
        <taxon>Flavobacteriia</taxon>
        <taxon>Flavobacteriales</taxon>
        <taxon>Flavobacteriaceae</taxon>
        <taxon>Algibacter</taxon>
    </lineage>
</organism>
<reference evidence="3 4" key="2">
    <citation type="submission" date="2019-07" db="EMBL/GenBank/DDBJ databases">
        <title>Algibacter marinivivus sp. nov., isolated from the surface of a marine red alga.</title>
        <authorList>
            <person name="Zhong X."/>
            <person name="Xu W."/>
            <person name="Zhang Y."/>
            <person name="Zhang Q."/>
            <person name="Du Z."/>
        </authorList>
    </citation>
    <scope>NUCLEOTIDE SEQUENCE [LARGE SCALE GENOMIC DNA]</scope>
    <source>
        <strain evidence="3 4">RU-4-M-4</strain>
    </source>
</reference>
<dbReference type="Proteomes" id="UP000315145">
    <property type="component" value="Unassembled WGS sequence"/>
</dbReference>
<proteinExistence type="predicted"/>
<reference evidence="2 5" key="1">
    <citation type="journal article" date="2015" name="Int. J. Syst. Evol. Microbiol.">
        <title>Algibacter amylolyticus sp. nov., isolated from intertidal sediment.</title>
        <authorList>
            <person name="Zhang D.C."/>
            <person name="Wu J."/>
            <person name="Neuner K."/>
            <person name="Yao J."/>
            <person name="Margesin R."/>
        </authorList>
    </citation>
    <scope>NUCLEOTIDE SEQUENCE [LARGE SCALE GENOMIC DNA]</scope>
    <source>
        <strain evidence="2 5">RU-4-M-4</strain>
    </source>
</reference>
<dbReference type="Gene3D" id="2.60.120.260">
    <property type="entry name" value="Galactose-binding domain-like"/>
    <property type="match status" value="2"/>
</dbReference>
<dbReference type="CDD" id="cd00146">
    <property type="entry name" value="PKD"/>
    <property type="match status" value="1"/>
</dbReference>
<name>A0A5M7BAQ4_9FLAO</name>
<sequence>MTLTTKSSDGLVAEDSSDVAPIFVDFNISKIDSEVTFENLTSGAKSLVWDFGDGETLEWDAEDSEEDPKFNPVHTYKTAETFKATLTATTFLGVQVSISKNIEGLVLSTIPDFTFAVSGFNVQFTDASILAVSHSWDFGDGNTSTEVNPMHMYAGEGTYEVTLTTTNDAGVSKTITQSVPIGGIEATFAAKILNGSIDEITGTDLNDNADAFDMTPNSTVKDASGSNVPSPFAGWKNSTLNTWIEDNISTSNEAPGGSSTAHSAPRALKLHEIQRRAYQPFAVEVGVEYTVKLWVRAEGAGELSVYIMDNEIPDETTLESGNLSKLVVTGGVNNSDSFEEYSFTFVATSTTALFYGKPGDNASGDNEVWIDDISIVTPGFDESGNPTGVTATVEAKILNGSIDEITGTDLNDNADAFDMTPNSTVKDASGSDVPSPFAGWKNSTLNTWIEDNISTSNEAPGGSSTAHSAPRALKLHEIQRRAYQPFAVEVGVEYTVKLWVRAEGAGELSVYIMDNEIPDETTLESSNLSKLVVTGGVNNSDSFEEYSFTFVATSTTALFYGKPGANASGDNEVWIDDISIETPGF</sequence>
<evidence type="ECO:0000313" key="3">
    <source>
        <dbReference type="EMBL" id="TSJ80487.1"/>
    </source>
</evidence>
<dbReference type="AlphaFoldDB" id="A0A5M7BAQ4"/>
<dbReference type="Proteomes" id="UP000322315">
    <property type="component" value="Unassembled WGS sequence"/>
</dbReference>
<dbReference type="InterPro" id="IPR008979">
    <property type="entry name" value="Galactose-bd-like_sf"/>
</dbReference>
<reference evidence="2" key="3">
    <citation type="submission" date="2019-09" db="EMBL/GenBank/DDBJ databases">
        <authorList>
            <person name="Zhang D.-C."/>
        </authorList>
    </citation>
    <scope>NUCLEOTIDE SEQUENCE</scope>
    <source>
        <strain evidence="2">RU-4-M-4</strain>
    </source>
</reference>
<dbReference type="Pfam" id="PF18911">
    <property type="entry name" value="PKD_4"/>
    <property type="match status" value="1"/>
</dbReference>
<evidence type="ECO:0000313" key="4">
    <source>
        <dbReference type="Proteomes" id="UP000315145"/>
    </source>
</evidence>
<dbReference type="InterPro" id="IPR000601">
    <property type="entry name" value="PKD_dom"/>
</dbReference>
<dbReference type="InterPro" id="IPR022409">
    <property type="entry name" value="PKD/Chitinase_dom"/>
</dbReference>
<dbReference type="EMBL" id="VWRS01000002">
    <property type="protein sequence ID" value="KAA5826449.1"/>
    <property type="molecule type" value="Genomic_DNA"/>
</dbReference>
<protein>
    <submittedName>
        <fullName evidence="2">PKD domain-containing protein</fullName>
    </submittedName>
</protein>
<keyword evidence="4" id="KW-1185">Reference proteome</keyword>
<comment type="caution">
    <text evidence="2">The sequence shown here is derived from an EMBL/GenBank/DDBJ whole genome shotgun (WGS) entry which is preliminary data.</text>
</comment>
<feature type="domain" description="PKD" evidence="1">
    <location>
        <begin position="132"/>
        <end position="181"/>
    </location>
</feature>
<dbReference type="Gene3D" id="2.60.40.10">
    <property type="entry name" value="Immunoglobulins"/>
    <property type="match status" value="2"/>
</dbReference>
<dbReference type="SMART" id="SM00089">
    <property type="entry name" value="PKD"/>
    <property type="match status" value="2"/>
</dbReference>
<dbReference type="InterPro" id="IPR035986">
    <property type="entry name" value="PKD_dom_sf"/>
</dbReference>
<dbReference type="SUPFAM" id="SSF49299">
    <property type="entry name" value="PKD domain"/>
    <property type="match status" value="1"/>
</dbReference>
<feature type="domain" description="PKD" evidence="1">
    <location>
        <begin position="49"/>
        <end position="102"/>
    </location>
</feature>
<evidence type="ECO:0000313" key="5">
    <source>
        <dbReference type="Proteomes" id="UP000322315"/>
    </source>
</evidence>
<gene>
    <name evidence="2" type="ORF">F2B50_06200</name>
    <name evidence="3" type="ORF">FPF71_06200</name>
</gene>
<dbReference type="PROSITE" id="PS50093">
    <property type="entry name" value="PKD"/>
    <property type="match status" value="2"/>
</dbReference>